<gene>
    <name evidence="3" type="ORF">A6X21_17335</name>
</gene>
<dbReference type="OrthoDB" id="9796712at2"/>
<dbReference type="Pfam" id="PF01597">
    <property type="entry name" value="GCV_H"/>
    <property type="match status" value="1"/>
</dbReference>
<evidence type="ECO:0000256" key="1">
    <source>
        <dbReference type="ARBA" id="ARBA00022823"/>
    </source>
</evidence>
<evidence type="ECO:0000313" key="4">
    <source>
        <dbReference type="Proteomes" id="UP000094828"/>
    </source>
</evidence>
<dbReference type="EMBL" id="LYDR01000040">
    <property type="protein sequence ID" value="ODA34424.1"/>
    <property type="molecule type" value="Genomic_DNA"/>
</dbReference>
<dbReference type="GO" id="GO:0005829">
    <property type="term" value="C:cytosol"/>
    <property type="evidence" value="ECO:0007669"/>
    <property type="project" value="TreeGrafter"/>
</dbReference>
<dbReference type="STRING" id="1841610.A6X21_17335"/>
<dbReference type="Proteomes" id="UP000094828">
    <property type="component" value="Unassembled WGS sequence"/>
</dbReference>
<keyword evidence="4" id="KW-1185">Reference proteome</keyword>
<accession>A0A1C3EMG9</accession>
<dbReference type="PROSITE" id="PS50968">
    <property type="entry name" value="BIOTINYL_LIPOYL"/>
    <property type="match status" value="1"/>
</dbReference>
<protein>
    <submittedName>
        <fullName evidence="3">Glycine cleavage system protein H</fullName>
    </submittedName>
</protein>
<dbReference type="GO" id="GO:0005960">
    <property type="term" value="C:glycine cleavage complex"/>
    <property type="evidence" value="ECO:0007669"/>
    <property type="project" value="InterPro"/>
</dbReference>
<keyword evidence="1" id="KW-0450">Lipoyl</keyword>
<dbReference type="PANTHER" id="PTHR11715:SF3">
    <property type="entry name" value="GLYCINE CLEAVAGE SYSTEM H PROTEIN-RELATED"/>
    <property type="match status" value="1"/>
</dbReference>
<sequence length="151" mass="16830">MSDELTFMMGQFPARIPTDRNYVATHFWLQAIEPRVYRVGFTAYAVRLLQDVYFLDWSISDGAMVGKKAEIGEIESSKALSTMYSAEAGEIVRINPIVAADPSAINADAYGEGWLYELRTDSSLLSAAEYMDVLAASWEKTQAIIKGQMNQ</sequence>
<dbReference type="Gene3D" id="2.40.50.100">
    <property type="match status" value="1"/>
</dbReference>
<feature type="domain" description="Lipoyl-binding" evidence="2">
    <location>
        <begin position="36"/>
        <end position="119"/>
    </location>
</feature>
<dbReference type="InterPro" id="IPR000089">
    <property type="entry name" value="Biotin_lipoyl"/>
</dbReference>
<evidence type="ECO:0000259" key="2">
    <source>
        <dbReference type="PROSITE" id="PS50968"/>
    </source>
</evidence>
<dbReference type="GO" id="GO:0019464">
    <property type="term" value="P:glycine decarboxylation via glycine cleavage system"/>
    <property type="evidence" value="ECO:0007669"/>
    <property type="project" value="InterPro"/>
</dbReference>
<dbReference type="CDD" id="cd06848">
    <property type="entry name" value="GCS_H"/>
    <property type="match status" value="1"/>
</dbReference>
<dbReference type="InterPro" id="IPR011053">
    <property type="entry name" value="Single_hybrid_motif"/>
</dbReference>
<organism evidence="3 4">
    <name type="scientific">Planctopirus hydrillae</name>
    <dbReference type="NCBI Taxonomy" id="1841610"/>
    <lineage>
        <taxon>Bacteria</taxon>
        <taxon>Pseudomonadati</taxon>
        <taxon>Planctomycetota</taxon>
        <taxon>Planctomycetia</taxon>
        <taxon>Planctomycetales</taxon>
        <taxon>Planctomycetaceae</taxon>
        <taxon>Planctopirus</taxon>
    </lineage>
</organism>
<evidence type="ECO:0000313" key="3">
    <source>
        <dbReference type="EMBL" id="ODA34424.1"/>
    </source>
</evidence>
<reference evidence="3 4" key="1">
    <citation type="submission" date="2016-05" db="EMBL/GenBank/DDBJ databases">
        <title>Genomic and physiological characterization of Planctopirus sp. isolated from fresh water lake.</title>
        <authorList>
            <person name="Subhash Y."/>
            <person name="Ramana C."/>
        </authorList>
    </citation>
    <scope>NUCLEOTIDE SEQUENCE [LARGE SCALE GENOMIC DNA]</scope>
    <source>
        <strain evidence="3 4">JC280</strain>
    </source>
</reference>
<proteinExistence type="predicted"/>
<name>A0A1C3EMG9_9PLAN</name>
<dbReference type="InterPro" id="IPR002930">
    <property type="entry name" value="GCV_H"/>
</dbReference>
<comment type="caution">
    <text evidence="3">The sequence shown here is derived from an EMBL/GenBank/DDBJ whole genome shotgun (WGS) entry which is preliminary data.</text>
</comment>
<dbReference type="AlphaFoldDB" id="A0A1C3EMG9"/>
<dbReference type="GO" id="GO:0009249">
    <property type="term" value="P:protein lipoylation"/>
    <property type="evidence" value="ECO:0007669"/>
    <property type="project" value="TreeGrafter"/>
</dbReference>
<dbReference type="PANTHER" id="PTHR11715">
    <property type="entry name" value="GLYCINE CLEAVAGE SYSTEM H PROTEIN"/>
    <property type="match status" value="1"/>
</dbReference>
<dbReference type="InterPro" id="IPR033753">
    <property type="entry name" value="GCV_H/Fam206"/>
</dbReference>
<dbReference type="RefSeq" id="WP_068846631.1">
    <property type="nucleotide sequence ID" value="NZ_LYDR01000040.1"/>
</dbReference>
<dbReference type="SUPFAM" id="SSF51230">
    <property type="entry name" value="Single hybrid motif"/>
    <property type="match status" value="1"/>
</dbReference>